<dbReference type="PIRSF" id="PIRSF005052">
    <property type="entry name" value="P-loopkin"/>
    <property type="match status" value="1"/>
</dbReference>
<dbReference type="InterPro" id="IPR005337">
    <property type="entry name" value="RapZ-like"/>
</dbReference>
<dbReference type="GO" id="GO:0005525">
    <property type="term" value="F:GTP binding"/>
    <property type="evidence" value="ECO:0007669"/>
    <property type="project" value="UniProtKB-UniRule"/>
</dbReference>
<feature type="domain" description="RapZ-like N-terminal" evidence="5">
    <location>
        <begin position="15"/>
        <end position="167"/>
    </location>
</feature>
<comment type="caution">
    <text evidence="7">The sequence shown here is derived from an EMBL/GenBank/DDBJ whole genome shotgun (WGS) entry which is preliminary data.</text>
</comment>
<keyword evidence="2 4" id="KW-0067">ATP-binding</keyword>
<evidence type="ECO:0000256" key="2">
    <source>
        <dbReference type="ARBA" id="ARBA00022840"/>
    </source>
</evidence>
<accession>A0A916VMM5</accession>
<keyword evidence="3 4" id="KW-0342">GTP-binding</keyword>
<dbReference type="HAMAP" id="MF_00636">
    <property type="entry name" value="RapZ_like"/>
    <property type="match status" value="1"/>
</dbReference>
<protein>
    <submittedName>
        <fullName evidence="7">Nucleotide-binding protein</fullName>
    </submittedName>
</protein>
<sequence>MAAMIERPIKDVNTTVVLVTGPSGAGRTTAINAFEDLGYETIHNIPLVLLHRLITGPSVGRPMALGIDVRTRDFSVSGVFEIQEAFAQSGEYEPSLLYLDCQADRLLRRYSETRRRHPMALAQTPARGIELEAELLAPLRDRADILIDTTTLTPHDLKADITELFGSENSTGLAVSVQSFSYKRGVPRGVDMVMDCRFLRNPYWDESLRGKSGKDAEVLAYVREDSRYEPFFLKLKDLTSLLLPAYREEGKAHFSIGLGCTGGQHRSVALTEELAKALAADGWQVSKRHREMERRRNA</sequence>
<evidence type="ECO:0000313" key="8">
    <source>
        <dbReference type="Proteomes" id="UP000628017"/>
    </source>
</evidence>
<dbReference type="AlphaFoldDB" id="A0A916VMM5"/>
<organism evidence="7 8">
    <name type="scientific">Neptunicoccus cionae</name>
    <dbReference type="NCBI Taxonomy" id="2035344"/>
    <lineage>
        <taxon>Bacteria</taxon>
        <taxon>Pseudomonadati</taxon>
        <taxon>Pseudomonadota</taxon>
        <taxon>Alphaproteobacteria</taxon>
        <taxon>Rhodobacterales</taxon>
        <taxon>Paracoccaceae</taxon>
        <taxon>Neptunicoccus</taxon>
    </lineage>
</organism>
<dbReference type="NCBIfam" id="NF003828">
    <property type="entry name" value="PRK05416.1"/>
    <property type="match status" value="1"/>
</dbReference>
<dbReference type="GO" id="GO:0005524">
    <property type="term" value="F:ATP binding"/>
    <property type="evidence" value="ECO:0007669"/>
    <property type="project" value="UniProtKB-UniRule"/>
</dbReference>
<dbReference type="InterPro" id="IPR053931">
    <property type="entry name" value="RapZ_C"/>
</dbReference>
<dbReference type="Proteomes" id="UP000628017">
    <property type="component" value="Unassembled WGS sequence"/>
</dbReference>
<dbReference type="PANTHER" id="PTHR30448">
    <property type="entry name" value="RNASE ADAPTER PROTEIN RAPZ"/>
    <property type="match status" value="1"/>
</dbReference>
<reference evidence="7" key="1">
    <citation type="journal article" date="2014" name="Int. J. Syst. Evol. Microbiol.">
        <title>Complete genome sequence of Corynebacterium casei LMG S-19264T (=DSM 44701T), isolated from a smear-ripened cheese.</title>
        <authorList>
            <consortium name="US DOE Joint Genome Institute (JGI-PGF)"/>
            <person name="Walter F."/>
            <person name="Albersmeier A."/>
            <person name="Kalinowski J."/>
            <person name="Ruckert C."/>
        </authorList>
    </citation>
    <scope>NUCLEOTIDE SEQUENCE</scope>
    <source>
        <strain evidence="7">CGMCC 1.15880</strain>
    </source>
</reference>
<reference evidence="7" key="2">
    <citation type="submission" date="2020-09" db="EMBL/GenBank/DDBJ databases">
        <authorList>
            <person name="Sun Q."/>
            <person name="Zhou Y."/>
        </authorList>
    </citation>
    <scope>NUCLEOTIDE SEQUENCE</scope>
    <source>
        <strain evidence="7">CGMCC 1.15880</strain>
    </source>
</reference>
<evidence type="ECO:0000256" key="1">
    <source>
        <dbReference type="ARBA" id="ARBA00022741"/>
    </source>
</evidence>
<dbReference type="EMBL" id="BMKA01000001">
    <property type="protein sequence ID" value="GGA05954.1"/>
    <property type="molecule type" value="Genomic_DNA"/>
</dbReference>
<dbReference type="Pfam" id="PF22740">
    <property type="entry name" value="PapZ_C"/>
    <property type="match status" value="1"/>
</dbReference>
<evidence type="ECO:0000256" key="4">
    <source>
        <dbReference type="HAMAP-Rule" id="MF_00636"/>
    </source>
</evidence>
<feature type="domain" description="RapZ C-terminal" evidence="6">
    <location>
        <begin position="174"/>
        <end position="293"/>
    </location>
</feature>
<gene>
    <name evidence="7" type="ORF">GCM10011498_02030</name>
</gene>
<feature type="binding site" evidence="4">
    <location>
        <begin position="21"/>
        <end position="28"/>
    </location>
    <ligand>
        <name>ATP</name>
        <dbReference type="ChEBI" id="CHEBI:30616"/>
    </ligand>
</feature>
<keyword evidence="8" id="KW-1185">Reference proteome</keyword>
<dbReference type="InterPro" id="IPR053930">
    <property type="entry name" value="RapZ-like_N"/>
</dbReference>
<dbReference type="Pfam" id="PF03668">
    <property type="entry name" value="RapZ-like_N"/>
    <property type="match status" value="1"/>
</dbReference>
<name>A0A916VMM5_9RHOB</name>
<proteinExistence type="inferred from homology"/>
<dbReference type="SUPFAM" id="SSF52540">
    <property type="entry name" value="P-loop containing nucleoside triphosphate hydrolases"/>
    <property type="match status" value="1"/>
</dbReference>
<keyword evidence="1 4" id="KW-0547">Nucleotide-binding</keyword>
<dbReference type="InterPro" id="IPR027417">
    <property type="entry name" value="P-loop_NTPase"/>
</dbReference>
<evidence type="ECO:0000259" key="6">
    <source>
        <dbReference type="Pfam" id="PF22740"/>
    </source>
</evidence>
<evidence type="ECO:0000313" key="7">
    <source>
        <dbReference type="EMBL" id="GGA05954.1"/>
    </source>
</evidence>
<feature type="binding site" evidence="4">
    <location>
        <begin position="68"/>
        <end position="71"/>
    </location>
    <ligand>
        <name>GTP</name>
        <dbReference type="ChEBI" id="CHEBI:37565"/>
    </ligand>
</feature>
<dbReference type="PANTHER" id="PTHR30448:SF0">
    <property type="entry name" value="RNASE ADAPTER PROTEIN RAPZ"/>
    <property type="match status" value="1"/>
</dbReference>
<evidence type="ECO:0000256" key="3">
    <source>
        <dbReference type="ARBA" id="ARBA00023134"/>
    </source>
</evidence>
<evidence type="ECO:0000259" key="5">
    <source>
        <dbReference type="Pfam" id="PF03668"/>
    </source>
</evidence>